<name>A0ABP7ZI53_9ACTN</name>
<keyword evidence="3" id="KW-1185">Reference proteome</keyword>
<proteinExistence type="predicted"/>
<sequence length="197" mass="20383">MSQPDQYGAVPSTGGRRRDAASESTLISRWLVGADRIPEQVVRDRTRDVALLPTGRRWEAVRVPGRLGQAVIARGFARSMGIEVGGWPVICDPAEGTLSFLVPVGTGATWAVPGTVCLSDGPVPVPAPTVDGPCMAEGQPVADSTARCDLPVPHWPQPPLVALAGDVVLTDPVLLAQGLQSAAAQPDATTARGAGRG</sequence>
<organism evidence="2 3">
    <name type="scientific">Actinomadura keratinilytica</name>
    <dbReference type="NCBI Taxonomy" id="547461"/>
    <lineage>
        <taxon>Bacteria</taxon>
        <taxon>Bacillati</taxon>
        <taxon>Actinomycetota</taxon>
        <taxon>Actinomycetes</taxon>
        <taxon>Streptosporangiales</taxon>
        <taxon>Thermomonosporaceae</taxon>
        <taxon>Actinomadura</taxon>
    </lineage>
</organism>
<gene>
    <name evidence="2" type="ORF">GCM10022416_60290</name>
</gene>
<protein>
    <submittedName>
        <fullName evidence="2">Uncharacterized protein</fullName>
    </submittedName>
</protein>
<evidence type="ECO:0000256" key="1">
    <source>
        <dbReference type="SAM" id="MobiDB-lite"/>
    </source>
</evidence>
<feature type="region of interest" description="Disordered" evidence="1">
    <location>
        <begin position="1"/>
        <end position="22"/>
    </location>
</feature>
<reference evidence="3" key="1">
    <citation type="journal article" date="2019" name="Int. J. Syst. Evol. Microbiol.">
        <title>The Global Catalogue of Microorganisms (GCM) 10K type strain sequencing project: providing services to taxonomists for standard genome sequencing and annotation.</title>
        <authorList>
            <consortium name="The Broad Institute Genomics Platform"/>
            <consortium name="The Broad Institute Genome Sequencing Center for Infectious Disease"/>
            <person name="Wu L."/>
            <person name="Ma J."/>
        </authorList>
    </citation>
    <scope>NUCLEOTIDE SEQUENCE [LARGE SCALE GENOMIC DNA]</scope>
    <source>
        <strain evidence="3">JCM 17316</strain>
    </source>
</reference>
<evidence type="ECO:0000313" key="3">
    <source>
        <dbReference type="Proteomes" id="UP001500266"/>
    </source>
</evidence>
<dbReference type="Proteomes" id="UP001500266">
    <property type="component" value="Unassembled WGS sequence"/>
</dbReference>
<comment type="caution">
    <text evidence="2">The sequence shown here is derived from an EMBL/GenBank/DDBJ whole genome shotgun (WGS) entry which is preliminary data.</text>
</comment>
<dbReference type="EMBL" id="BAABDO010000168">
    <property type="protein sequence ID" value="GAA4158277.1"/>
    <property type="molecule type" value="Genomic_DNA"/>
</dbReference>
<accession>A0ABP7ZI53</accession>
<evidence type="ECO:0000313" key="2">
    <source>
        <dbReference type="EMBL" id="GAA4158277.1"/>
    </source>
</evidence>